<gene>
    <name evidence="5 7" type="primary">coaE</name>
    <name evidence="7" type="ORF">AACH11_06155</name>
</gene>
<comment type="pathway">
    <text evidence="5">Cofactor biosynthesis; coenzyme A biosynthesis; CoA from (R)-pantothenate: step 5/5.</text>
</comment>
<evidence type="ECO:0000256" key="3">
    <source>
        <dbReference type="ARBA" id="ARBA00022840"/>
    </source>
</evidence>
<accession>A0ABU9B6N5</accession>
<keyword evidence="2 5" id="KW-0547">Nucleotide-binding</keyword>
<evidence type="ECO:0000313" key="8">
    <source>
        <dbReference type="Proteomes" id="UP001368500"/>
    </source>
</evidence>
<dbReference type="GO" id="GO:0004140">
    <property type="term" value="F:dephospho-CoA kinase activity"/>
    <property type="evidence" value="ECO:0007669"/>
    <property type="project" value="UniProtKB-EC"/>
</dbReference>
<evidence type="ECO:0000256" key="5">
    <source>
        <dbReference type="HAMAP-Rule" id="MF_00376"/>
    </source>
</evidence>
<dbReference type="PANTHER" id="PTHR10695:SF46">
    <property type="entry name" value="BIFUNCTIONAL COENZYME A SYNTHASE-RELATED"/>
    <property type="match status" value="1"/>
</dbReference>
<name>A0ABU9B6N5_9BURK</name>
<dbReference type="InterPro" id="IPR027417">
    <property type="entry name" value="P-loop_NTPase"/>
</dbReference>
<comment type="caution">
    <text evidence="7">The sequence shown here is derived from an EMBL/GenBank/DDBJ whole genome shotgun (WGS) entry which is preliminary data.</text>
</comment>
<protein>
    <recommendedName>
        <fullName evidence="5 6">Dephospho-CoA kinase</fullName>
        <ecNumber evidence="5 6">2.7.1.24</ecNumber>
    </recommendedName>
    <alternativeName>
        <fullName evidence="5">Dephosphocoenzyme A kinase</fullName>
    </alternativeName>
</protein>
<dbReference type="InterPro" id="IPR001977">
    <property type="entry name" value="Depp_CoAkinase"/>
</dbReference>
<comment type="catalytic activity">
    <reaction evidence="5">
        <text>3'-dephospho-CoA + ATP = ADP + CoA + H(+)</text>
        <dbReference type="Rhea" id="RHEA:18245"/>
        <dbReference type="ChEBI" id="CHEBI:15378"/>
        <dbReference type="ChEBI" id="CHEBI:30616"/>
        <dbReference type="ChEBI" id="CHEBI:57287"/>
        <dbReference type="ChEBI" id="CHEBI:57328"/>
        <dbReference type="ChEBI" id="CHEBI:456216"/>
        <dbReference type="EC" id="2.7.1.24"/>
    </reaction>
</comment>
<evidence type="ECO:0000256" key="6">
    <source>
        <dbReference type="NCBIfam" id="TIGR00152"/>
    </source>
</evidence>
<comment type="subcellular location">
    <subcellularLocation>
        <location evidence="5">Cytoplasm</location>
    </subcellularLocation>
</comment>
<keyword evidence="3 5" id="KW-0067">ATP-binding</keyword>
<reference evidence="7 8" key="1">
    <citation type="submission" date="2024-04" db="EMBL/GenBank/DDBJ databases">
        <title>Novel species of the genus Ideonella isolated from streams.</title>
        <authorList>
            <person name="Lu H."/>
        </authorList>
    </citation>
    <scope>NUCLEOTIDE SEQUENCE [LARGE SCALE GENOMIC DNA]</scope>
    <source>
        <strain evidence="7 8">BYS139W</strain>
    </source>
</reference>
<dbReference type="RefSeq" id="WP_341373562.1">
    <property type="nucleotide sequence ID" value="NZ_JBBUTF010000005.1"/>
</dbReference>
<dbReference type="SUPFAM" id="SSF52540">
    <property type="entry name" value="P-loop containing nucleoside triphosphate hydrolases"/>
    <property type="match status" value="1"/>
</dbReference>
<comment type="similarity">
    <text evidence="1 5">Belongs to the CoaE family.</text>
</comment>
<dbReference type="PANTHER" id="PTHR10695">
    <property type="entry name" value="DEPHOSPHO-COA KINASE-RELATED"/>
    <property type="match status" value="1"/>
</dbReference>
<dbReference type="HAMAP" id="MF_00376">
    <property type="entry name" value="Dephospho_CoA_kinase"/>
    <property type="match status" value="1"/>
</dbReference>
<dbReference type="EC" id="2.7.1.24" evidence="5 6"/>
<comment type="function">
    <text evidence="5">Catalyzes the phosphorylation of the 3'-hydroxyl group of dephosphocoenzyme A to form coenzyme A.</text>
</comment>
<sequence>MPAREVADGQVRTIGLTGGIGSGKSTVAALLVGLGATLVDTDAIAHALTGPGGAAMPALRAAFGETIATADGALDRAAMRARVFADAADKRRLEALLHPLIHAQALDQALQALRDPGAVVVFDVPLLAESGPDGPWRRRCQRVLVIDCDEAEQRRRVMARNGWNEEQVQRIIDAQAPRAVRRALADAVLLNQGIDKSALMDQLLTIWQRWCGGNRPRV</sequence>
<keyword evidence="5 7" id="KW-0418">Kinase</keyword>
<dbReference type="CDD" id="cd02022">
    <property type="entry name" value="DPCK"/>
    <property type="match status" value="1"/>
</dbReference>
<evidence type="ECO:0000256" key="2">
    <source>
        <dbReference type="ARBA" id="ARBA00022741"/>
    </source>
</evidence>
<evidence type="ECO:0000256" key="1">
    <source>
        <dbReference type="ARBA" id="ARBA00009018"/>
    </source>
</evidence>
<organism evidence="7 8">
    <name type="scientific">Pseudaquabacterium rugosum</name>
    <dbReference type="NCBI Taxonomy" id="2984194"/>
    <lineage>
        <taxon>Bacteria</taxon>
        <taxon>Pseudomonadati</taxon>
        <taxon>Pseudomonadota</taxon>
        <taxon>Betaproteobacteria</taxon>
        <taxon>Burkholderiales</taxon>
        <taxon>Sphaerotilaceae</taxon>
        <taxon>Pseudaquabacterium</taxon>
    </lineage>
</organism>
<dbReference type="NCBIfam" id="TIGR00152">
    <property type="entry name" value="dephospho-CoA kinase"/>
    <property type="match status" value="1"/>
</dbReference>
<dbReference type="Gene3D" id="3.40.50.300">
    <property type="entry name" value="P-loop containing nucleotide triphosphate hydrolases"/>
    <property type="match status" value="1"/>
</dbReference>
<dbReference type="EMBL" id="JBBUTF010000005">
    <property type="protein sequence ID" value="MEK8025541.1"/>
    <property type="molecule type" value="Genomic_DNA"/>
</dbReference>
<keyword evidence="8" id="KW-1185">Reference proteome</keyword>
<keyword evidence="5" id="KW-0963">Cytoplasm</keyword>
<feature type="binding site" evidence="5">
    <location>
        <begin position="21"/>
        <end position="26"/>
    </location>
    <ligand>
        <name>ATP</name>
        <dbReference type="ChEBI" id="CHEBI:30616"/>
    </ligand>
</feature>
<dbReference type="Proteomes" id="UP001368500">
    <property type="component" value="Unassembled WGS sequence"/>
</dbReference>
<proteinExistence type="inferred from homology"/>
<keyword evidence="4 5" id="KW-0173">Coenzyme A biosynthesis</keyword>
<dbReference type="Pfam" id="PF01121">
    <property type="entry name" value="CoaE"/>
    <property type="match status" value="1"/>
</dbReference>
<keyword evidence="5 7" id="KW-0808">Transferase</keyword>
<evidence type="ECO:0000313" key="7">
    <source>
        <dbReference type="EMBL" id="MEK8025541.1"/>
    </source>
</evidence>
<evidence type="ECO:0000256" key="4">
    <source>
        <dbReference type="ARBA" id="ARBA00022993"/>
    </source>
</evidence>
<dbReference type="PROSITE" id="PS51219">
    <property type="entry name" value="DPCK"/>
    <property type="match status" value="1"/>
</dbReference>